<sequence length="158" mass="18688">MISNLNPDYTKLRDLLANKKWKEADLETRTLMLSIAGADKRKDCLLTQDDMKKFPCAELRKIDRLWIHYSQGRFGFSIINKIYNEVNKDYHQLAERVGWRNGEKWIGYNEITFTDDVPVGHLPITWLVPTSFWMYWLARFASAGWRLLLERASNCQIE</sequence>
<accession>A0A926ZL41</accession>
<dbReference type="Gene3D" id="1.25.40.620">
    <property type="match status" value="1"/>
</dbReference>
<dbReference type="GO" id="GO:0046906">
    <property type="term" value="F:tetrapyrrole binding"/>
    <property type="evidence" value="ECO:0007669"/>
    <property type="project" value="TreeGrafter"/>
</dbReference>
<evidence type="ECO:0000313" key="2">
    <source>
        <dbReference type="EMBL" id="MBD2186007.1"/>
    </source>
</evidence>
<dbReference type="RefSeq" id="WP_190474896.1">
    <property type="nucleotide sequence ID" value="NZ_JACJPW010000158.1"/>
</dbReference>
<gene>
    <name evidence="2" type="ORF">H6G03_33945</name>
</gene>
<dbReference type="Proteomes" id="UP000641646">
    <property type="component" value="Unassembled WGS sequence"/>
</dbReference>
<dbReference type="Gene3D" id="1.10.10.1770">
    <property type="entry name" value="Gun4-like"/>
    <property type="match status" value="1"/>
</dbReference>
<dbReference type="Pfam" id="PF05419">
    <property type="entry name" value="GUN4"/>
    <property type="match status" value="1"/>
</dbReference>
<dbReference type="PANTHER" id="PTHR34800">
    <property type="entry name" value="TETRAPYRROLE-BINDING PROTEIN, CHLOROPLASTIC"/>
    <property type="match status" value="1"/>
</dbReference>
<dbReference type="EMBL" id="JACJPW010000158">
    <property type="protein sequence ID" value="MBD2186007.1"/>
    <property type="molecule type" value="Genomic_DNA"/>
</dbReference>
<evidence type="ECO:0000313" key="3">
    <source>
        <dbReference type="Proteomes" id="UP000641646"/>
    </source>
</evidence>
<dbReference type="InterPro" id="IPR008629">
    <property type="entry name" value="GUN4-like"/>
</dbReference>
<keyword evidence="3" id="KW-1185">Reference proteome</keyword>
<dbReference type="CDD" id="cd16383">
    <property type="entry name" value="GUN4"/>
    <property type="match status" value="1"/>
</dbReference>
<feature type="domain" description="GUN4-like" evidence="1">
    <location>
        <begin position="4"/>
        <end position="127"/>
    </location>
</feature>
<protein>
    <submittedName>
        <fullName evidence="2">GUN4 domain-containing protein</fullName>
    </submittedName>
</protein>
<reference evidence="2" key="2">
    <citation type="submission" date="2020-08" db="EMBL/GenBank/DDBJ databases">
        <authorList>
            <person name="Chen M."/>
            <person name="Teng W."/>
            <person name="Zhao L."/>
            <person name="Hu C."/>
            <person name="Zhou Y."/>
            <person name="Han B."/>
            <person name="Song L."/>
            <person name="Shu W."/>
        </authorList>
    </citation>
    <scope>NUCLEOTIDE SEQUENCE</scope>
    <source>
        <strain evidence="2">FACHB-1375</strain>
    </source>
</reference>
<comment type="caution">
    <text evidence="2">The sequence shown here is derived from an EMBL/GenBank/DDBJ whole genome shotgun (WGS) entry which is preliminary data.</text>
</comment>
<dbReference type="AlphaFoldDB" id="A0A926ZL41"/>
<evidence type="ECO:0000259" key="1">
    <source>
        <dbReference type="Pfam" id="PF05419"/>
    </source>
</evidence>
<organism evidence="2 3">
    <name type="scientific">Aerosakkonema funiforme FACHB-1375</name>
    <dbReference type="NCBI Taxonomy" id="2949571"/>
    <lineage>
        <taxon>Bacteria</taxon>
        <taxon>Bacillati</taxon>
        <taxon>Cyanobacteriota</taxon>
        <taxon>Cyanophyceae</taxon>
        <taxon>Oscillatoriophycideae</taxon>
        <taxon>Aerosakkonematales</taxon>
        <taxon>Aerosakkonemataceae</taxon>
        <taxon>Aerosakkonema</taxon>
    </lineage>
</organism>
<proteinExistence type="predicted"/>
<name>A0A926ZL41_9CYAN</name>
<dbReference type="PANTHER" id="PTHR34800:SF1">
    <property type="entry name" value="TETRAPYRROLE-BINDING PROTEIN, CHLOROPLASTIC"/>
    <property type="match status" value="1"/>
</dbReference>
<dbReference type="SUPFAM" id="SSF140869">
    <property type="entry name" value="GUN4-like"/>
    <property type="match status" value="1"/>
</dbReference>
<dbReference type="InterPro" id="IPR037215">
    <property type="entry name" value="GUN4-like_sf"/>
</dbReference>
<reference evidence="2" key="1">
    <citation type="journal article" date="2015" name="ISME J.">
        <title>Draft Genome Sequence of Streptomyces incarnatus NRRL8089, which Produces the Nucleoside Antibiotic Sinefungin.</title>
        <authorList>
            <person name="Oshima K."/>
            <person name="Hattori M."/>
            <person name="Shimizu H."/>
            <person name="Fukuda K."/>
            <person name="Nemoto M."/>
            <person name="Inagaki K."/>
            <person name="Tamura T."/>
        </authorList>
    </citation>
    <scope>NUCLEOTIDE SEQUENCE</scope>
    <source>
        <strain evidence="2">FACHB-1375</strain>
    </source>
</reference>